<dbReference type="PANTHER" id="PTHR33295">
    <property type="entry name" value="ATPASE"/>
    <property type="match status" value="1"/>
</dbReference>
<accession>A0A1F6NUH0</accession>
<evidence type="ECO:0000259" key="1">
    <source>
        <dbReference type="Pfam" id="PF13173"/>
    </source>
</evidence>
<dbReference type="InterPro" id="IPR025420">
    <property type="entry name" value="DUF4143"/>
</dbReference>
<name>A0A1F6NUH0_9BACT</name>
<dbReference type="EMBL" id="MFQZ01000010">
    <property type="protein sequence ID" value="OGH87582.1"/>
    <property type="molecule type" value="Genomic_DNA"/>
</dbReference>
<organism evidence="3 4">
    <name type="scientific">Candidatus Magasanikbacteria bacterium RIFOXYC2_FULL_42_28</name>
    <dbReference type="NCBI Taxonomy" id="1798704"/>
    <lineage>
        <taxon>Bacteria</taxon>
        <taxon>Candidatus Magasanikiibacteriota</taxon>
    </lineage>
</organism>
<protein>
    <recommendedName>
        <fullName evidence="5">ATPase</fullName>
    </recommendedName>
</protein>
<dbReference type="InterPro" id="IPR027417">
    <property type="entry name" value="P-loop_NTPase"/>
</dbReference>
<reference evidence="3 4" key="1">
    <citation type="journal article" date="2016" name="Nat. Commun.">
        <title>Thousands of microbial genomes shed light on interconnected biogeochemical processes in an aquifer system.</title>
        <authorList>
            <person name="Anantharaman K."/>
            <person name="Brown C.T."/>
            <person name="Hug L.A."/>
            <person name="Sharon I."/>
            <person name="Castelle C.J."/>
            <person name="Probst A.J."/>
            <person name="Thomas B.C."/>
            <person name="Singh A."/>
            <person name="Wilkins M.J."/>
            <person name="Karaoz U."/>
            <person name="Brodie E.L."/>
            <person name="Williams K.H."/>
            <person name="Hubbard S.S."/>
            <person name="Banfield J.F."/>
        </authorList>
    </citation>
    <scope>NUCLEOTIDE SEQUENCE [LARGE SCALE GENOMIC DNA]</scope>
</reference>
<proteinExistence type="predicted"/>
<dbReference type="Pfam" id="PF13173">
    <property type="entry name" value="AAA_14"/>
    <property type="match status" value="1"/>
</dbReference>
<evidence type="ECO:0000259" key="2">
    <source>
        <dbReference type="Pfam" id="PF13635"/>
    </source>
</evidence>
<dbReference type="InterPro" id="IPR041682">
    <property type="entry name" value="AAA_14"/>
</dbReference>
<evidence type="ECO:0008006" key="5">
    <source>
        <dbReference type="Google" id="ProtNLM"/>
    </source>
</evidence>
<dbReference type="Gene3D" id="3.40.50.300">
    <property type="entry name" value="P-loop containing nucleotide triphosphate hydrolases"/>
    <property type="match status" value="1"/>
</dbReference>
<dbReference type="AlphaFoldDB" id="A0A1F6NUH0"/>
<feature type="domain" description="DUF4143" evidence="2">
    <location>
        <begin position="217"/>
        <end position="356"/>
    </location>
</feature>
<feature type="domain" description="AAA" evidence="1">
    <location>
        <begin position="17"/>
        <end position="148"/>
    </location>
</feature>
<dbReference type="Pfam" id="PF13635">
    <property type="entry name" value="DUF4143"/>
    <property type="match status" value="1"/>
</dbReference>
<dbReference type="PANTHER" id="PTHR33295:SF18">
    <property type="entry name" value="AAA+ ATPASE DOMAIN-CONTAINING PROTEIN"/>
    <property type="match status" value="1"/>
</dbReference>
<gene>
    <name evidence="3" type="ORF">A3J93_03600</name>
</gene>
<dbReference type="STRING" id="1798704.A3J93_03600"/>
<dbReference type="Proteomes" id="UP000177907">
    <property type="component" value="Unassembled WGS sequence"/>
</dbReference>
<comment type="caution">
    <text evidence="3">The sequence shown here is derived from an EMBL/GenBank/DDBJ whole genome shotgun (WGS) entry which is preliminary data.</text>
</comment>
<evidence type="ECO:0000313" key="4">
    <source>
        <dbReference type="Proteomes" id="UP000177907"/>
    </source>
</evidence>
<sequence length="396" mass="45614">MLKRVLFYDILGQIDHKNALVVTGMRQVGKTTLMKQIFEEIGQDKSKLWFDFENPLDMKVFEDIDYNVIYTRLAQMAGNTKNRLYIFIDEIQNFPEITKIIKYLIDHYGVKFLVTGSSNFYLKNLFPESLSGRKFLHDLSPLSFKEFLYFHDQISLDDAKRNDLVSMLHSHALIEIKKFEPYYDNYLRYGGFPEVAMEVDNELKKEILKNIFKSFFEKDLKILSDHKDIRELRDLLLLLVPRVGSMLDISKVASELGVERAKIYSYLEFLQGTFMIRLLPKFSKSIDRAVAGGKKVYFSDNGLLGAIGSVNDAQLLENAVVNQLANYGDLSFYNKRNTAEIDVIYNKKIAIEIKASGSESDRRKLTELSGSLGIKQNYIISKNFVEKDGFVSPAQL</sequence>
<dbReference type="SUPFAM" id="SSF52540">
    <property type="entry name" value="P-loop containing nucleoside triphosphate hydrolases"/>
    <property type="match status" value="1"/>
</dbReference>
<evidence type="ECO:0000313" key="3">
    <source>
        <dbReference type="EMBL" id="OGH87582.1"/>
    </source>
</evidence>